<proteinExistence type="predicted"/>
<dbReference type="Gene3D" id="1.10.260.40">
    <property type="entry name" value="lambda repressor-like DNA-binding domains"/>
    <property type="match status" value="1"/>
</dbReference>
<dbReference type="SMART" id="SM00530">
    <property type="entry name" value="HTH_XRE"/>
    <property type="match status" value="1"/>
</dbReference>
<keyword evidence="3" id="KW-1185">Reference proteome</keyword>
<sequence>MTHAYDTEYLDDAMRNLGEAVDYAVNACRLKADDFMGMFIVSSLAVQFEKGVPRVISGMSGTELVWETLQQSGVRKKMPEPQIDYEYSPAYWCGWILAYYQWYTGRSFKDILSCISMEEIEKLYPALHESPEDKFIDVVNRRISNRKLPTKLQTLRKTAGYSQRELSERSGVNLRTLQQYESRAKDMNKAAGRILSALARTLGCSMEDLLEYEMDELEGK</sequence>
<dbReference type="SUPFAM" id="SSF47413">
    <property type="entry name" value="lambda repressor-like DNA-binding domains"/>
    <property type="match status" value="1"/>
</dbReference>
<reference evidence="2 3" key="1">
    <citation type="submission" date="2024-03" db="EMBL/GenBank/DDBJ databases">
        <title>Human intestinal bacterial collection.</title>
        <authorList>
            <person name="Pauvert C."/>
            <person name="Hitch T.C.A."/>
            <person name="Clavel T."/>
        </authorList>
    </citation>
    <scope>NUCLEOTIDE SEQUENCE [LARGE SCALE GENOMIC DNA]</scope>
    <source>
        <strain evidence="2 3">CLA-SR-H028</strain>
    </source>
</reference>
<feature type="domain" description="HTH cro/C1-type" evidence="1">
    <location>
        <begin position="152"/>
        <end position="209"/>
    </location>
</feature>
<comment type="caution">
    <text evidence="2">The sequence shown here is derived from an EMBL/GenBank/DDBJ whole genome shotgun (WGS) entry which is preliminary data.</text>
</comment>
<name>A0ABV1DP37_9FIRM</name>
<dbReference type="Proteomes" id="UP001457898">
    <property type="component" value="Unassembled WGS sequence"/>
</dbReference>
<dbReference type="InterPro" id="IPR001387">
    <property type="entry name" value="Cro/C1-type_HTH"/>
</dbReference>
<accession>A0ABV1DP37</accession>
<evidence type="ECO:0000259" key="1">
    <source>
        <dbReference type="PROSITE" id="PS50943"/>
    </source>
</evidence>
<dbReference type="Pfam" id="PF01381">
    <property type="entry name" value="HTH_3"/>
    <property type="match status" value="1"/>
</dbReference>
<dbReference type="EMBL" id="JBBMFP010000011">
    <property type="protein sequence ID" value="MEQ2432126.1"/>
    <property type="molecule type" value="Genomic_DNA"/>
</dbReference>
<protein>
    <submittedName>
        <fullName evidence="2">Helix-turn-helix transcriptional regulator</fullName>
    </submittedName>
</protein>
<evidence type="ECO:0000313" key="3">
    <source>
        <dbReference type="Proteomes" id="UP001457898"/>
    </source>
</evidence>
<organism evidence="2 3">
    <name type="scientific">Blautia caccae</name>
    <dbReference type="NCBI Taxonomy" id="3133175"/>
    <lineage>
        <taxon>Bacteria</taxon>
        <taxon>Bacillati</taxon>
        <taxon>Bacillota</taxon>
        <taxon>Clostridia</taxon>
        <taxon>Lachnospirales</taxon>
        <taxon>Lachnospiraceae</taxon>
        <taxon>Blautia</taxon>
    </lineage>
</organism>
<evidence type="ECO:0000313" key="2">
    <source>
        <dbReference type="EMBL" id="MEQ2432126.1"/>
    </source>
</evidence>
<dbReference type="PROSITE" id="PS50943">
    <property type="entry name" value="HTH_CROC1"/>
    <property type="match status" value="1"/>
</dbReference>
<dbReference type="InterPro" id="IPR010982">
    <property type="entry name" value="Lambda_DNA-bd_dom_sf"/>
</dbReference>
<dbReference type="RefSeq" id="WP_148393157.1">
    <property type="nucleotide sequence ID" value="NZ_JBBMFP010000011.1"/>
</dbReference>
<dbReference type="CDD" id="cd00093">
    <property type="entry name" value="HTH_XRE"/>
    <property type="match status" value="1"/>
</dbReference>
<gene>
    <name evidence="2" type="ORF">WMO65_14055</name>
</gene>